<evidence type="ECO:0000313" key="10">
    <source>
        <dbReference type="Proteomes" id="UP001328733"/>
    </source>
</evidence>
<gene>
    <name evidence="9" type="ORF">V0288_05405</name>
</gene>
<dbReference type="Gene3D" id="3.20.20.80">
    <property type="entry name" value="Glycosidases"/>
    <property type="match status" value="1"/>
</dbReference>
<feature type="domain" description="Glycosyl hydrolase family 31 C-terminal" evidence="8">
    <location>
        <begin position="592"/>
        <end position="678"/>
    </location>
</feature>
<evidence type="ECO:0000259" key="5">
    <source>
        <dbReference type="Pfam" id="PF01055"/>
    </source>
</evidence>
<proteinExistence type="inferred from homology"/>
<dbReference type="Gene3D" id="2.60.40.1180">
    <property type="entry name" value="Golgi alpha-mannosidase II"/>
    <property type="match status" value="2"/>
</dbReference>
<dbReference type="AlphaFoldDB" id="A0AAW9QN26"/>
<feature type="domain" description="Glycoside hydrolase family 31 TIM barrel" evidence="5">
    <location>
        <begin position="250"/>
        <end position="584"/>
    </location>
</feature>
<dbReference type="InterPro" id="IPR013780">
    <property type="entry name" value="Glyco_hydro_b"/>
</dbReference>
<dbReference type="InterPro" id="IPR030458">
    <property type="entry name" value="Glyco_hydro_31_AS"/>
</dbReference>
<evidence type="ECO:0000256" key="1">
    <source>
        <dbReference type="ARBA" id="ARBA00007806"/>
    </source>
</evidence>
<dbReference type="InterPro" id="IPR033403">
    <property type="entry name" value="DUF5110"/>
</dbReference>
<accession>A0AAW9QN26</accession>
<dbReference type="InterPro" id="IPR000322">
    <property type="entry name" value="Glyco_hydro_31_TIM"/>
</dbReference>
<evidence type="ECO:0000259" key="7">
    <source>
        <dbReference type="Pfam" id="PF17137"/>
    </source>
</evidence>
<dbReference type="InterPro" id="IPR017853">
    <property type="entry name" value="GH"/>
</dbReference>
<feature type="domain" description="DUF5110" evidence="7">
    <location>
        <begin position="694"/>
        <end position="760"/>
    </location>
</feature>
<evidence type="ECO:0000256" key="2">
    <source>
        <dbReference type="ARBA" id="ARBA00022801"/>
    </source>
</evidence>
<keyword evidence="3 4" id="KW-0326">Glycosidase</keyword>
<dbReference type="CDD" id="cd14752">
    <property type="entry name" value="GH31_N"/>
    <property type="match status" value="1"/>
</dbReference>
<dbReference type="GO" id="GO:0005975">
    <property type="term" value="P:carbohydrate metabolic process"/>
    <property type="evidence" value="ECO:0007669"/>
    <property type="project" value="InterPro"/>
</dbReference>
<dbReference type="RefSeq" id="WP_332864006.1">
    <property type="nucleotide sequence ID" value="NZ_JBAFSM010000008.1"/>
</dbReference>
<dbReference type="Pfam" id="PF17137">
    <property type="entry name" value="DUF5110"/>
    <property type="match status" value="1"/>
</dbReference>
<keyword evidence="2 4" id="KW-0378">Hydrolase</keyword>
<comment type="caution">
    <text evidence="9">The sequence shown here is derived from an EMBL/GenBank/DDBJ whole genome shotgun (WGS) entry which is preliminary data.</text>
</comment>
<evidence type="ECO:0000256" key="3">
    <source>
        <dbReference type="ARBA" id="ARBA00023295"/>
    </source>
</evidence>
<feature type="domain" description="Glycoside hydrolase family 31 N-terminal" evidence="6">
    <location>
        <begin position="40"/>
        <end position="207"/>
    </location>
</feature>
<dbReference type="InterPro" id="IPR048395">
    <property type="entry name" value="Glyco_hydro_31_C"/>
</dbReference>
<evidence type="ECO:0000256" key="4">
    <source>
        <dbReference type="RuleBase" id="RU361185"/>
    </source>
</evidence>
<dbReference type="SUPFAM" id="SSF51011">
    <property type="entry name" value="Glycosyl hydrolase domain"/>
    <property type="match status" value="1"/>
</dbReference>
<evidence type="ECO:0000259" key="8">
    <source>
        <dbReference type="Pfam" id="PF21365"/>
    </source>
</evidence>
<dbReference type="Gene3D" id="2.60.40.1760">
    <property type="entry name" value="glycosyl hydrolase (family 31)"/>
    <property type="match status" value="1"/>
</dbReference>
<organism evidence="9 10">
    <name type="scientific">Pannus brasiliensis CCIBt3594</name>
    <dbReference type="NCBI Taxonomy" id="1427578"/>
    <lineage>
        <taxon>Bacteria</taxon>
        <taxon>Bacillati</taxon>
        <taxon>Cyanobacteriota</taxon>
        <taxon>Cyanophyceae</taxon>
        <taxon>Oscillatoriophycideae</taxon>
        <taxon>Chroococcales</taxon>
        <taxon>Microcystaceae</taxon>
        <taxon>Pannus</taxon>
    </lineage>
</organism>
<dbReference type="PANTHER" id="PTHR22762:SF166">
    <property type="entry name" value="ALPHA-GLUCOSIDASE"/>
    <property type="match status" value="1"/>
</dbReference>
<keyword evidence="10" id="KW-1185">Reference proteome</keyword>
<dbReference type="EMBL" id="JBAFSM010000008">
    <property type="protein sequence ID" value="MEG3436549.1"/>
    <property type="molecule type" value="Genomic_DNA"/>
</dbReference>
<dbReference type="GO" id="GO:0004553">
    <property type="term" value="F:hydrolase activity, hydrolyzing O-glycosyl compounds"/>
    <property type="evidence" value="ECO:0007669"/>
    <property type="project" value="InterPro"/>
</dbReference>
<dbReference type="Pfam" id="PF01055">
    <property type="entry name" value="Glyco_hydro_31_2nd"/>
    <property type="match status" value="1"/>
</dbReference>
<dbReference type="Pfam" id="PF13802">
    <property type="entry name" value="Gal_mutarotas_2"/>
    <property type="match status" value="1"/>
</dbReference>
<dbReference type="Proteomes" id="UP001328733">
    <property type="component" value="Unassembled WGS sequence"/>
</dbReference>
<protein>
    <submittedName>
        <fullName evidence="9">Glycoside hydrolase family 31 protein</fullName>
    </submittedName>
</protein>
<comment type="similarity">
    <text evidence="1 4">Belongs to the glycosyl hydrolase 31 family.</text>
</comment>
<dbReference type="PANTHER" id="PTHR22762">
    <property type="entry name" value="ALPHA-GLUCOSIDASE"/>
    <property type="match status" value="1"/>
</dbReference>
<evidence type="ECO:0000313" key="9">
    <source>
        <dbReference type="EMBL" id="MEG3436549.1"/>
    </source>
</evidence>
<dbReference type="SUPFAM" id="SSF74650">
    <property type="entry name" value="Galactose mutarotase-like"/>
    <property type="match status" value="1"/>
</dbReference>
<dbReference type="Pfam" id="PF21365">
    <property type="entry name" value="Glyco_hydro_31_3rd"/>
    <property type="match status" value="1"/>
</dbReference>
<dbReference type="GO" id="GO:0030246">
    <property type="term" value="F:carbohydrate binding"/>
    <property type="evidence" value="ECO:0007669"/>
    <property type="project" value="InterPro"/>
</dbReference>
<dbReference type="SUPFAM" id="SSF51445">
    <property type="entry name" value="(Trans)glycosidases"/>
    <property type="match status" value="1"/>
</dbReference>
<dbReference type="PROSITE" id="PS00129">
    <property type="entry name" value="GLYCOSYL_HYDROL_F31_1"/>
    <property type="match status" value="1"/>
</dbReference>
<name>A0AAW9QN26_9CHRO</name>
<sequence>MPQYFGQLPTIEPSWKAIPPVTSVETDDRQITLLCGDTRLKVTILAENLVRVRFAPTGEFLPRRSWAVTRDDAEWETIPFTFEESLEVFCLHTEQISVHIWKNPVKIEFFDGQGRPFARDREGGLAWRAGSVAGWKVIEPEEHFYGFGERTGLLDRLGSIATNWTVDAVDYDTLTDEMYQAIPFFIALRPSLCYGLFLNSTYWSRFDLGVREMGYWRMETHSPELDYYLIYGRDPAEVTRTYAELTGKMPLPPRWALGYHQSRWGYDSEDLVRAIAREFRDRQIPCDAIHLDIDYMHGFRVFTWSQKRFPDPHRLINEIRQQGFKIITIVDPGIKYEPEADYAVFDEALQQDYLIRKPEGQLFHGYVWPDKAVFPDFVDPDVRDWWGNWHRVLTDAGVSGIWNDMNEPSLSDRPFGDKGQKIWFPLDTCQGSPKERANHAETHNLYGLLMARASFEAMERQRENERSFILTRSGYAGIQRWSSVWLGDNQATWEHLEQSLPMLCNMGLSGVAFVGCDVGGFAGNTTAELFTRWMQSGILYPLARAHSAMGTIRREPWVYGEEVEAICRKYIELRYRLIPYLYTLFQEAATTGAPILRPLLYHYPDNPKVYELHNQVMLGSSIMAAPICRPGGEARSVYLPEGIWYDWWTGERLEGGRYILALAPLDVMPLYAREGAIIPLYPVCQHLDEIPASMTVRIYPGTGEFTLYEDDGHSFDYRRGIYSTTRYSVSTRGEEVVIEVSDRCGEYNPGEREISIEVIGKGEHRFLDDGTAKQWTF</sequence>
<dbReference type="InterPro" id="IPR011013">
    <property type="entry name" value="Gal_mutarotase_sf_dom"/>
</dbReference>
<evidence type="ECO:0000259" key="6">
    <source>
        <dbReference type="Pfam" id="PF13802"/>
    </source>
</evidence>
<dbReference type="CDD" id="cd06604">
    <property type="entry name" value="GH31_glucosidase_II_MalA"/>
    <property type="match status" value="1"/>
</dbReference>
<reference evidence="9 10" key="1">
    <citation type="submission" date="2024-01" db="EMBL/GenBank/DDBJ databases">
        <title>Genomic insights into the taxonomy and metabolism of the cyanobacterium Pannus brasiliensis CCIBt3594.</title>
        <authorList>
            <person name="Machado M."/>
            <person name="Botero N.B."/>
            <person name="Andreote A.P.D."/>
            <person name="Feitosa A.M.T."/>
            <person name="Popin R."/>
            <person name="Sivonen K."/>
            <person name="Fiore M.F."/>
        </authorList>
    </citation>
    <scope>NUCLEOTIDE SEQUENCE [LARGE SCALE GENOMIC DNA]</scope>
    <source>
        <strain evidence="9 10">CCIBt3594</strain>
    </source>
</reference>
<dbReference type="InterPro" id="IPR025887">
    <property type="entry name" value="Glyco_hydro_31_N_dom"/>
</dbReference>